<dbReference type="PANTHER" id="PTHR33162:SF1">
    <property type="entry name" value="SEC-INDEPENDENT PROTEIN TRANSLOCASE PROTEIN TATA, CHLOROPLASTIC"/>
    <property type="match status" value="1"/>
</dbReference>
<dbReference type="Pfam" id="PF02416">
    <property type="entry name" value="TatA_B_E"/>
    <property type="match status" value="1"/>
</dbReference>
<evidence type="ECO:0000256" key="2">
    <source>
        <dbReference type="ARBA" id="ARBA00022448"/>
    </source>
</evidence>
<dbReference type="Proteomes" id="UP000681317">
    <property type="component" value="Chromosome"/>
</dbReference>
<accession>A0ABM7Q4J4</accession>
<evidence type="ECO:0000256" key="1">
    <source>
        <dbReference type="ARBA" id="ARBA00004167"/>
    </source>
</evidence>
<proteinExistence type="inferred from homology"/>
<sequence length="171" mass="18812">MFDIGFSELLVIAVVALLVLGPERLPKAAHFVGLWVRRARSQWNSVKSEFERDLASEELKRSLRETRESLRHAEDQIRSGVTGFKTQIESGFDDAAAALPAAPRPDHAHVAAEQAEAEGAEPHTPSLFPDDHGEYPLESSREPLYEPPPPDDLDDDDAPPPHPADDAHAGR</sequence>
<keyword evidence="8 9" id="KW-0472">Membrane</keyword>
<protein>
    <recommendedName>
        <fullName evidence="9">Sec-independent protein translocase protein TatB</fullName>
    </recommendedName>
</protein>
<feature type="compositionally biased region" description="Acidic residues" evidence="10">
    <location>
        <begin position="149"/>
        <end position="158"/>
    </location>
</feature>
<feature type="region of interest" description="Disordered" evidence="10">
    <location>
        <begin position="94"/>
        <end position="171"/>
    </location>
</feature>
<evidence type="ECO:0000256" key="9">
    <source>
        <dbReference type="HAMAP-Rule" id="MF_00237"/>
    </source>
</evidence>
<evidence type="ECO:0000256" key="5">
    <source>
        <dbReference type="ARBA" id="ARBA00022927"/>
    </source>
</evidence>
<dbReference type="Gene3D" id="1.20.5.3310">
    <property type="match status" value="1"/>
</dbReference>
<dbReference type="InterPro" id="IPR018448">
    <property type="entry name" value="TatB"/>
</dbReference>
<keyword evidence="12" id="KW-1185">Reference proteome</keyword>
<comment type="similarity">
    <text evidence="9">Belongs to the TatB family.</text>
</comment>
<organism evidence="11 12">
    <name type="scientific">Noviluteimonas caseinilytica</name>
    <dbReference type="NCBI Taxonomy" id="2675101"/>
    <lineage>
        <taxon>Bacteria</taxon>
        <taxon>Pseudomonadati</taxon>
        <taxon>Pseudomonadota</taxon>
        <taxon>Gammaproteobacteria</taxon>
        <taxon>Lysobacterales</taxon>
        <taxon>Lysobacteraceae</taxon>
        <taxon>Noviluteimonas</taxon>
    </lineage>
</organism>
<evidence type="ECO:0000256" key="6">
    <source>
        <dbReference type="ARBA" id="ARBA00022989"/>
    </source>
</evidence>
<dbReference type="EMBL" id="AP024545">
    <property type="protein sequence ID" value="BCT92186.1"/>
    <property type="molecule type" value="Genomic_DNA"/>
</dbReference>
<dbReference type="PRINTS" id="PR01506">
    <property type="entry name" value="TATBPROTEIN"/>
</dbReference>
<dbReference type="NCBIfam" id="TIGR01410">
    <property type="entry name" value="tatB"/>
    <property type="match status" value="1"/>
</dbReference>
<keyword evidence="6 9" id="KW-1133">Transmembrane helix</keyword>
<evidence type="ECO:0000256" key="3">
    <source>
        <dbReference type="ARBA" id="ARBA00022475"/>
    </source>
</evidence>
<evidence type="ECO:0000256" key="7">
    <source>
        <dbReference type="ARBA" id="ARBA00023010"/>
    </source>
</evidence>
<keyword evidence="4 9" id="KW-0812">Transmembrane</keyword>
<gene>
    <name evidence="9" type="primary">tatB</name>
    <name evidence="11" type="ORF">LYSCAS_12100</name>
</gene>
<evidence type="ECO:0000313" key="12">
    <source>
        <dbReference type="Proteomes" id="UP000681317"/>
    </source>
</evidence>
<feature type="compositionally biased region" description="Basic and acidic residues" evidence="10">
    <location>
        <begin position="129"/>
        <end position="144"/>
    </location>
</feature>
<dbReference type="HAMAP" id="MF_00237">
    <property type="entry name" value="TatB"/>
    <property type="match status" value="1"/>
</dbReference>
<dbReference type="RefSeq" id="WP_213436743.1">
    <property type="nucleotide sequence ID" value="NZ_AP024545.1"/>
</dbReference>
<dbReference type="PANTHER" id="PTHR33162">
    <property type="entry name" value="SEC-INDEPENDENT PROTEIN TRANSLOCASE PROTEIN TATA, CHLOROPLASTIC"/>
    <property type="match status" value="1"/>
</dbReference>
<reference evidence="11 12" key="1">
    <citation type="submission" date="2021-03" db="EMBL/GenBank/DDBJ databases">
        <title>Complete Genome Sequences of Two Lysobacter Strains Isolated from Sea Water (Lysobacter caseinilyticus) and Soil (Lysobacter helvus) in South Korea.</title>
        <authorList>
            <person name="Watanabe Y."/>
            <person name="Arakawa K."/>
        </authorList>
    </citation>
    <scope>NUCLEOTIDE SEQUENCE [LARGE SCALE GENOMIC DNA]</scope>
    <source>
        <strain evidence="11 12">KVB24</strain>
    </source>
</reference>
<evidence type="ECO:0000313" key="11">
    <source>
        <dbReference type="EMBL" id="BCT92186.1"/>
    </source>
</evidence>
<dbReference type="InterPro" id="IPR003369">
    <property type="entry name" value="TatA/B/E"/>
</dbReference>
<keyword evidence="2 9" id="KW-0813">Transport</keyword>
<comment type="function">
    <text evidence="9">Part of the twin-arginine translocation (Tat) system that transports large folded proteins containing a characteristic twin-arginine motif in their signal peptide across membranes. Together with TatC, TatB is part of a receptor directly interacting with Tat signal peptides. TatB may form an oligomeric binding site that transiently accommodates folded Tat precursor proteins before their translocation.</text>
</comment>
<keyword evidence="7 9" id="KW-0811">Translocation</keyword>
<keyword evidence="3 9" id="KW-1003">Cell membrane</keyword>
<evidence type="ECO:0000256" key="10">
    <source>
        <dbReference type="SAM" id="MobiDB-lite"/>
    </source>
</evidence>
<comment type="subunit">
    <text evidence="9">The Tat system comprises two distinct complexes: a TatABC complex, containing multiple copies of TatA, TatB and TatC subunits, and a separate TatA complex, containing only TatA subunits. Substrates initially bind to the TatABC complex, which probably triggers association of the separate TatA complex to form the active translocon.</text>
</comment>
<keyword evidence="5 9" id="KW-0653">Protein transport</keyword>
<comment type="subcellular location">
    <subcellularLocation>
        <location evidence="9">Cell membrane</location>
        <topology evidence="9">Single-pass membrane protein</topology>
    </subcellularLocation>
    <subcellularLocation>
        <location evidence="1">Membrane</location>
        <topology evidence="1">Single-pass membrane protein</topology>
    </subcellularLocation>
</comment>
<name>A0ABM7Q4J4_9GAMM</name>
<evidence type="ECO:0000256" key="4">
    <source>
        <dbReference type="ARBA" id="ARBA00022692"/>
    </source>
</evidence>
<evidence type="ECO:0000256" key="8">
    <source>
        <dbReference type="ARBA" id="ARBA00023136"/>
    </source>
</evidence>